<reference evidence="1" key="1">
    <citation type="submission" date="2020-03" db="EMBL/GenBank/DDBJ databases">
        <title>The deep terrestrial virosphere.</title>
        <authorList>
            <person name="Holmfeldt K."/>
            <person name="Nilsson E."/>
            <person name="Simone D."/>
            <person name="Lopez-Fernandez M."/>
            <person name="Wu X."/>
            <person name="de Brujin I."/>
            <person name="Lundin D."/>
            <person name="Andersson A."/>
            <person name="Bertilsson S."/>
            <person name="Dopson M."/>
        </authorList>
    </citation>
    <scope>NUCLEOTIDE SEQUENCE</scope>
    <source>
        <strain evidence="1">TM448B02661</strain>
    </source>
</reference>
<evidence type="ECO:0000313" key="1">
    <source>
        <dbReference type="EMBL" id="QJI01596.1"/>
    </source>
</evidence>
<proteinExistence type="predicted"/>
<gene>
    <name evidence="1" type="ORF">TM448B02661_0007</name>
</gene>
<name>A0A6M3XZA7_9ZZZZ</name>
<dbReference type="AlphaFoldDB" id="A0A6M3XZA7"/>
<sequence length="63" mass="7004">MPRANKVGGYSSPGYSPTLETAIGGQLNPTWVEWLIGWPLEWTALQPLGTAKFQQWSSKHGIY</sequence>
<dbReference type="EMBL" id="MT144935">
    <property type="protein sequence ID" value="QJI01596.1"/>
    <property type="molecule type" value="Genomic_DNA"/>
</dbReference>
<accession>A0A6M3XZA7</accession>
<organism evidence="1">
    <name type="scientific">viral metagenome</name>
    <dbReference type="NCBI Taxonomy" id="1070528"/>
    <lineage>
        <taxon>unclassified sequences</taxon>
        <taxon>metagenomes</taxon>
        <taxon>organismal metagenomes</taxon>
    </lineage>
</organism>
<protein>
    <submittedName>
        <fullName evidence="1">Uncharacterized protein</fullName>
    </submittedName>
</protein>